<feature type="region of interest" description="Disordered" evidence="1">
    <location>
        <begin position="1"/>
        <end position="127"/>
    </location>
</feature>
<name>A0A1V8TK49_9PEZI</name>
<dbReference type="EMBL" id="NAJO01000006">
    <property type="protein sequence ID" value="OQO11592.1"/>
    <property type="molecule type" value="Genomic_DNA"/>
</dbReference>
<feature type="compositionally biased region" description="Acidic residues" evidence="1">
    <location>
        <begin position="63"/>
        <end position="85"/>
    </location>
</feature>
<evidence type="ECO:0008006" key="4">
    <source>
        <dbReference type="Google" id="ProtNLM"/>
    </source>
</evidence>
<proteinExistence type="predicted"/>
<dbReference type="STRING" id="1507870.A0A1V8TK49"/>
<dbReference type="AlphaFoldDB" id="A0A1V8TK49"/>
<sequence>MTFTSNITHTATPSKMPMIRKQRSPELGDGDFGITYNTKTGRPVRKSTAKTDSPFVDSAIALSDEEPEPSDEDDDDVTSYDEDEDIVNKQPVRKRTYSPSPPLSDLGLSEPDDALSDVSSDASDEETELPLCRLAIRKSVSPLSTDLPPLQVTLNVPAGEDREITLNIDLKSLFKRQASPNDSPSAPTRKRQKLLPQARKRKSTATQAASHAGFLDLPPELRNEIYRLTFVTPNRDRLDFGSPSTRFSRSAAFLRTCSTVHNEARSILYSENEFFFQRQSRRHGHIFASDWSELGFRPVRRFLKAIGPMNTGLIRHVTFLFEDAAPSLNPQLSTAEARRFVHDPQLHSLLRHLGAHAKLRVLHMNFQGRKTVDATRANDKFLSLLMGVKADEVEFVRHPVWATQSSYHSKSKHACVVGKLCLEGMARRKKMFPSAAGEGETKSKAIKSPGVKW</sequence>
<dbReference type="PANTHER" id="PTHR42085:SF8">
    <property type="entry name" value="F-BOX DOMAIN-CONTAINING PROTEIN"/>
    <property type="match status" value="1"/>
</dbReference>
<evidence type="ECO:0000256" key="1">
    <source>
        <dbReference type="SAM" id="MobiDB-lite"/>
    </source>
</evidence>
<dbReference type="InterPro" id="IPR038883">
    <property type="entry name" value="AN11006-like"/>
</dbReference>
<organism evidence="2 3">
    <name type="scientific">Cryoendolithus antarcticus</name>
    <dbReference type="NCBI Taxonomy" id="1507870"/>
    <lineage>
        <taxon>Eukaryota</taxon>
        <taxon>Fungi</taxon>
        <taxon>Dikarya</taxon>
        <taxon>Ascomycota</taxon>
        <taxon>Pezizomycotina</taxon>
        <taxon>Dothideomycetes</taxon>
        <taxon>Dothideomycetidae</taxon>
        <taxon>Cladosporiales</taxon>
        <taxon>Cladosporiaceae</taxon>
        <taxon>Cryoendolithus</taxon>
    </lineage>
</organism>
<evidence type="ECO:0000313" key="3">
    <source>
        <dbReference type="Proteomes" id="UP000192596"/>
    </source>
</evidence>
<feature type="region of interest" description="Disordered" evidence="1">
    <location>
        <begin position="433"/>
        <end position="453"/>
    </location>
</feature>
<gene>
    <name evidence="2" type="ORF">B0A48_03319</name>
</gene>
<protein>
    <recommendedName>
        <fullName evidence="4">F-box domain-containing protein</fullName>
    </recommendedName>
</protein>
<dbReference type="InParanoid" id="A0A1V8TK49"/>
<dbReference type="Proteomes" id="UP000192596">
    <property type="component" value="Unassembled WGS sequence"/>
</dbReference>
<reference evidence="3" key="1">
    <citation type="submission" date="2017-03" db="EMBL/GenBank/DDBJ databases">
        <title>Genomes of endolithic fungi from Antarctica.</title>
        <authorList>
            <person name="Coleine C."/>
            <person name="Masonjones S."/>
            <person name="Stajich J.E."/>
        </authorList>
    </citation>
    <scope>NUCLEOTIDE SEQUENCE [LARGE SCALE GENOMIC DNA]</scope>
    <source>
        <strain evidence="3">CCFEE 5527</strain>
    </source>
</reference>
<comment type="caution">
    <text evidence="2">The sequence shown here is derived from an EMBL/GenBank/DDBJ whole genome shotgun (WGS) entry which is preliminary data.</text>
</comment>
<feature type="compositionally biased region" description="Basic residues" evidence="1">
    <location>
        <begin position="188"/>
        <end position="203"/>
    </location>
</feature>
<feature type="compositionally biased region" description="Polar residues" evidence="1">
    <location>
        <begin position="1"/>
        <end position="13"/>
    </location>
</feature>
<feature type="region of interest" description="Disordered" evidence="1">
    <location>
        <begin position="175"/>
        <end position="209"/>
    </location>
</feature>
<dbReference type="PANTHER" id="PTHR42085">
    <property type="entry name" value="F-BOX DOMAIN-CONTAINING PROTEIN"/>
    <property type="match status" value="1"/>
</dbReference>
<keyword evidence="3" id="KW-1185">Reference proteome</keyword>
<dbReference type="OrthoDB" id="5372935at2759"/>
<evidence type="ECO:0000313" key="2">
    <source>
        <dbReference type="EMBL" id="OQO11592.1"/>
    </source>
</evidence>
<accession>A0A1V8TK49</accession>